<name>A0ACB8AV54_9AGAM</name>
<reference evidence="1" key="1">
    <citation type="journal article" date="2021" name="New Phytol.">
        <title>Evolutionary innovations through gain and loss of genes in the ectomycorrhizal Boletales.</title>
        <authorList>
            <person name="Wu G."/>
            <person name="Miyauchi S."/>
            <person name="Morin E."/>
            <person name="Kuo A."/>
            <person name="Drula E."/>
            <person name="Varga T."/>
            <person name="Kohler A."/>
            <person name="Feng B."/>
            <person name="Cao Y."/>
            <person name="Lipzen A."/>
            <person name="Daum C."/>
            <person name="Hundley H."/>
            <person name="Pangilinan J."/>
            <person name="Johnson J."/>
            <person name="Barry K."/>
            <person name="LaButti K."/>
            <person name="Ng V."/>
            <person name="Ahrendt S."/>
            <person name="Min B."/>
            <person name="Choi I.G."/>
            <person name="Park H."/>
            <person name="Plett J.M."/>
            <person name="Magnuson J."/>
            <person name="Spatafora J.W."/>
            <person name="Nagy L.G."/>
            <person name="Henrissat B."/>
            <person name="Grigoriev I.V."/>
            <person name="Yang Z.L."/>
            <person name="Xu J."/>
            <person name="Martin F.M."/>
        </authorList>
    </citation>
    <scope>NUCLEOTIDE SEQUENCE</scope>
    <source>
        <strain evidence="1">KUC20120723A-06</strain>
    </source>
</reference>
<comment type="caution">
    <text evidence="1">The sequence shown here is derived from an EMBL/GenBank/DDBJ whole genome shotgun (WGS) entry which is preliminary data.</text>
</comment>
<evidence type="ECO:0000313" key="1">
    <source>
        <dbReference type="EMBL" id="KAH7916864.1"/>
    </source>
</evidence>
<organism evidence="1 2">
    <name type="scientific">Leucogyrophana mollusca</name>
    <dbReference type="NCBI Taxonomy" id="85980"/>
    <lineage>
        <taxon>Eukaryota</taxon>
        <taxon>Fungi</taxon>
        <taxon>Dikarya</taxon>
        <taxon>Basidiomycota</taxon>
        <taxon>Agaricomycotina</taxon>
        <taxon>Agaricomycetes</taxon>
        <taxon>Agaricomycetidae</taxon>
        <taxon>Boletales</taxon>
        <taxon>Boletales incertae sedis</taxon>
        <taxon>Leucogyrophana</taxon>
    </lineage>
</organism>
<dbReference type="Proteomes" id="UP000790709">
    <property type="component" value="Unassembled WGS sequence"/>
</dbReference>
<accession>A0ACB8AV54</accession>
<proteinExistence type="predicted"/>
<keyword evidence="2" id="KW-1185">Reference proteome</keyword>
<sequence length="199" mass="22247">RLSNISPKMKIGVFLMESVRNDEAVRDVVHPARAHQLAWCRMRVGQERRGPPHTAHHLVWGGSTDPMTLAFAEGKSAWHWWTSAHSASYRSCTATTYMAYSSYDNTRPARRWGGGGNPDMLHAMNPVPSYMSMSSKNALEASQTLKKHTSQLSHLDHCHVLRKPLSSPPLAPAEQHCVCCHSIFATDVKICIITRVFDS</sequence>
<gene>
    <name evidence="1" type="ORF">BV22DRAFT_1052857</name>
</gene>
<dbReference type="EMBL" id="MU267526">
    <property type="protein sequence ID" value="KAH7916864.1"/>
    <property type="molecule type" value="Genomic_DNA"/>
</dbReference>
<protein>
    <submittedName>
        <fullName evidence="1">Uncharacterized protein</fullName>
    </submittedName>
</protein>
<evidence type="ECO:0000313" key="2">
    <source>
        <dbReference type="Proteomes" id="UP000790709"/>
    </source>
</evidence>
<feature type="non-terminal residue" evidence="1">
    <location>
        <position position="1"/>
    </location>
</feature>